<dbReference type="InterPro" id="IPR050706">
    <property type="entry name" value="Cyclic-di-GMP_PDE-like"/>
</dbReference>
<evidence type="ECO:0000313" key="4">
    <source>
        <dbReference type="EMBL" id="GBL47543.1"/>
    </source>
</evidence>
<feature type="domain" description="GGDEF" evidence="3">
    <location>
        <begin position="904"/>
        <end position="1037"/>
    </location>
</feature>
<dbReference type="SUPFAM" id="SSF55073">
    <property type="entry name" value="Nucleotide cyclase"/>
    <property type="match status" value="1"/>
</dbReference>
<name>A0A401JHY9_9PROT</name>
<dbReference type="Gene3D" id="3.30.70.270">
    <property type="match status" value="1"/>
</dbReference>
<reference evidence="4 5" key="1">
    <citation type="journal article" date="2019" name="Front. Microbiol.">
        <title>Genomes of Neutrophilic Sulfur-Oxidizing Chemolithoautotrophs Representing 9 Proteobacterial Species From 8 Genera.</title>
        <authorList>
            <person name="Watanabe T."/>
            <person name="Kojima H."/>
            <person name="Umezawa K."/>
            <person name="Hori C."/>
            <person name="Takasuka T.E."/>
            <person name="Kato Y."/>
            <person name="Fukui M."/>
        </authorList>
    </citation>
    <scope>NUCLEOTIDE SEQUENCE [LARGE SCALE GENOMIC DNA]</scope>
    <source>
        <strain evidence="4 5">TTN</strain>
    </source>
</reference>
<organism evidence="4 5">
    <name type="scientific">Sulfuriferula multivorans</name>
    <dbReference type="NCBI Taxonomy" id="1559896"/>
    <lineage>
        <taxon>Bacteria</taxon>
        <taxon>Pseudomonadati</taxon>
        <taxon>Pseudomonadota</taxon>
        <taxon>Betaproteobacteria</taxon>
        <taxon>Nitrosomonadales</taxon>
        <taxon>Sulfuricellaceae</taxon>
        <taxon>Sulfuriferula</taxon>
    </lineage>
</organism>
<accession>A0A401JHY9</accession>
<dbReference type="GO" id="GO:0071111">
    <property type="term" value="F:cyclic-guanylate-specific phosphodiesterase activity"/>
    <property type="evidence" value="ECO:0007669"/>
    <property type="project" value="InterPro"/>
</dbReference>
<dbReference type="Proteomes" id="UP000286806">
    <property type="component" value="Unassembled WGS sequence"/>
</dbReference>
<dbReference type="SMART" id="SM00267">
    <property type="entry name" value="GGDEF"/>
    <property type="match status" value="1"/>
</dbReference>
<dbReference type="InterPro" id="IPR001633">
    <property type="entry name" value="EAL_dom"/>
</dbReference>
<evidence type="ECO:0000256" key="1">
    <source>
        <dbReference type="SAM" id="MobiDB-lite"/>
    </source>
</evidence>
<dbReference type="CDD" id="cd01949">
    <property type="entry name" value="GGDEF"/>
    <property type="match status" value="1"/>
</dbReference>
<dbReference type="PANTHER" id="PTHR33121">
    <property type="entry name" value="CYCLIC DI-GMP PHOSPHODIESTERASE PDEF"/>
    <property type="match status" value="1"/>
</dbReference>
<dbReference type="InterPro" id="IPR029787">
    <property type="entry name" value="Nucleotide_cyclase"/>
</dbReference>
<feature type="region of interest" description="Disordered" evidence="1">
    <location>
        <begin position="341"/>
        <end position="380"/>
    </location>
</feature>
<dbReference type="PANTHER" id="PTHR33121:SF23">
    <property type="entry name" value="CYCLIC DI-GMP PHOSPHODIESTERASE PDEB"/>
    <property type="match status" value="1"/>
</dbReference>
<dbReference type="Pfam" id="PF00990">
    <property type="entry name" value="GGDEF"/>
    <property type="match status" value="1"/>
</dbReference>
<dbReference type="Pfam" id="PF07793">
    <property type="entry name" value="DUF1631"/>
    <property type="match status" value="1"/>
</dbReference>
<dbReference type="Pfam" id="PF00563">
    <property type="entry name" value="EAL"/>
    <property type="match status" value="1"/>
</dbReference>
<proteinExistence type="predicted"/>
<evidence type="ECO:0000259" key="2">
    <source>
        <dbReference type="PROSITE" id="PS50883"/>
    </source>
</evidence>
<dbReference type="Gene3D" id="2.40.10.220">
    <property type="entry name" value="predicted glycosyltransferase like domains"/>
    <property type="match status" value="1"/>
</dbReference>
<dbReference type="Gene3D" id="3.20.20.450">
    <property type="entry name" value="EAL domain"/>
    <property type="match status" value="1"/>
</dbReference>
<dbReference type="PROSITE" id="PS50883">
    <property type="entry name" value="EAL"/>
    <property type="match status" value="1"/>
</dbReference>
<keyword evidence="5" id="KW-1185">Reference proteome</keyword>
<dbReference type="OrthoDB" id="9787514at2"/>
<dbReference type="InterPro" id="IPR000160">
    <property type="entry name" value="GGDEF_dom"/>
</dbReference>
<dbReference type="SMART" id="SM00052">
    <property type="entry name" value="EAL"/>
    <property type="match status" value="1"/>
</dbReference>
<evidence type="ECO:0000259" key="3">
    <source>
        <dbReference type="PROSITE" id="PS50887"/>
    </source>
</evidence>
<dbReference type="CDD" id="cd01948">
    <property type="entry name" value="EAL"/>
    <property type="match status" value="1"/>
</dbReference>
<comment type="caution">
    <text evidence="4">The sequence shown here is derived from an EMBL/GenBank/DDBJ whole genome shotgun (WGS) entry which is preliminary data.</text>
</comment>
<dbReference type="EMBL" id="BGOW01000046">
    <property type="protein sequence ID" value="GBL47543.1"/>
    <property type="molecule type" value="Genomic_DNA"/>
</dbReference>
<dbReference type="NCBIfam" id="TIGR00254">
    <property type="entry name" value="GGDEF"/>
    <property type="match status" value="1"/>
</dbReference>
<feature type="domain" description="EAL" evidence="2">
    <location>
        <begin position="1048"/>
        <end position="1297"/>
    </location>
</feature>
<gene>
    <name evidence="4" type="ORF">SFMTTN_3384</name>
</gene>
<dbReference type="InterPro" id="IPR012434">
    <property type="entry name" value="DUF1631"/>
</dbReference>
<dbReference type="InterPro" id="IPR043128">
    <property type="entry name" value="Rev_trsase/Diguanyl_cyclase"/>
</dbReference>
<dbReference type="SUPFAM" id="SSF141868">
    <property type="entry name" value="EAL domain-like"/>
    <property type="match status" value="1"/>
</dbReference>
<dbReference type="SUPFAM" id="SSF141371">
    <property type="entry name" value="PilZ domain-like"/>
    <property type="match status" value="1"/>
</dbReference>
<sequence length="1297" mass="145322">MNRSAERRQYKRFWVLQPATLKNSWAGLFQCEIHDFCPKGILVSLTGSSANLASIAQLQDQAVTIEFRPDPAGEDVYRLAGNVVRINQNSLGIAVENFPMNAFLDLTRIAKESASDNESISTNAFPQHQLDAAKISCHKQFHAFIKEAIQNFYETVDNKLTITSSNISDFTAIKFIQSLYPLLSSRRPEIEQAFLGASYLQQLFDQRPTSPDKQQSEKLSLVDIDDFEDWLNLSQVINELGFEHQSAIENFLIRFKVLVSKAATAHDNPYGPYFIFQTFRKAISDIKLSNPIRAVLYKAFFESLSRSFEEFYQGLNEAVAFVPSIRNAKIAAAQDRAMAQKTKDFDTAKNPGQQVHESDLESKPASTRHPAGAASDSDNEQREYQLDNLLQYLSNPKAEFKTPIDHSVFGGHPGWTDALANRANSLIPAMNSLFNAAHHTQEYNAGYGMQPSSSVNIIEGGANLKQILDVLDNVRLRQSSGAEQNGHISIKRRLTAELPQLDDSETSKDKHFQAIRLFDALVSKPLADDVLGSDIRSILKKLEVPLLKLALLDEKFLESDAHPARHTVNLFERYYVAADDFGKIFDPKLLKLLHQLANRVVDNYEINPAVFDEVNGILANLLKPVENVRKKNANRIQLISEGGEKIYLVRDQVEQEIRSSLGGKMVPKIIPFLLDAGWRHYLQLTSLRKGQDSTEHQRALTLLDDLLELLAPDVINAGIDAKKIQNLVTYISAKLKEILHNEDAIEEITQSLSKQLQGKQPIEFQFHGSDHVNTTSKNNPGDAEIHQIHMGDWLSFEQEGIQVPHQLVWSNISQTRFVFANRSATKKRHLEQHELHQAIQNGMAIKIPALDAPFMERSAHKVMLDAYERLYHQATHDPETGLLNRKGLINQIEKIIAAGVADNQSDILCLMMFDQLKAIYHSCDQNEAEASLLAIVESLSKEIQPIDLFSRLGEDTFAVLFRGRTLDKANSAAQNMVSLIKEHRITCQGKSFVLGVSAGIAELTAGMDSPSTLMQNAGSACVAAKSMGSNTVQRYENSNLHIRSEQALFEWAGIIDKALSEDLLYLRCQKIRPVLADSGALPHYEILLGLNDSLGIQPFDLIRAAERWKRSPDLDLWVLRNSFQWIRENATRLGALNGFSINLSGLSLVNENILDFIQDALDKNDLPTEKIIFEVTESAAIERLDAAQTFIDKIKAYGCRFSLDDFGSGYSSFAYLKGLKVNYLKIDGAFVRDMLKDPADYAMVKSMHEIGHSLGLLTIAEYVENDAILAKLKEIGIDYAQGYGIEKPMPLHQLLPI</sequence>
<evidence type="ECO:0000313" key="5">
    <source>
        <dbReference type="Proteomes" id="UP000286806"/>
    </source>
</evidence>
<dbReference type="PROSITE" id="PS50887">
    <property type="entry name" value="GGDEF"/>
    <property type="match status" value="1"/>
</dbReference>
<protein>
    <submittedName>
        <fullName evidence="4">Diguanylate cyclase/phosphodiesterase</fullName>
    </submittedName>
</protein>
<dbReference type="InterPro" id="IPR035919">
    <property type="entry name" value="EAL_sf"/>
</dbReference>